<accession>A0ABR6D9U0</accession>
<dbReference type="NCBIfam" id="TIGR00237">
    <property type="entry name" value="xseA"/>
    <property type="match status" value="1"/>
</dbReference>
<dbReference type="EC" id="3.1.11.6" evidence="5"/>
<comment type="catalytic activity">
    <reaction evidence="5">
        <text>Exonucleolytic cleavage in either 5'- to 3'- or 3'- to 5'-direction to yield nucleoside 5'-phosphates.</text>
        <dbReference type="EC" id="3.1.11.6"/>
    </reaction>
</comment>
<dbReference type="EMBL" id="JACJIM010000003">
    <property type="protein sequence ID" value="MBA9062841.1"/>
    <property type="molecule type" value="Genomic_DNA"/>
</dbReference>
<comment type="similarity">
    <text evidence="5">Belongs to the XseA family.</text>
</comment>
<evidence type="ECO:0000259" key="7">
    <source>
        <dbReference type="Pfam" id="PF02601"/>
    </source>
</evidence>
<dbReference type="InterPro" id="IPR020579">
    <property type="entry name" value="Exonuc_VII_lsu_C"/>
</dbReference>
<evidence type="ECO:0000256" key="1">
    <source>
        <dbReference type="ARBA" id="ARBA00022490"/>
    </source>
</evidence>
<dbReference type="HAMAP" id="MF_00378">
    <property type="entry name" value="Exonuc_7_L"/>
    <property type="match status" value="1"/>
</dbReference>
<feature type="domain" description="Exonuclease VII large subunit C-terminal" evidence="7">
    <location>
        <begin position="147"/>
        <end position="417"/>
    </location>
</feature>
<keyword evidence="1 5" id="KW-0963">Cytoplasm</keyword>
<feature type="compositionally biased region" description="Low complexity" evidence="6">
    <location>
        <begin position="543"/>
        <end position="559"/>
    </location>
</feature>
<evidence type="ECO:0000256" key="5">
    <source>
        <dbReference type="HAMAP-Rule" id="MF_00378"/>
    </source>
</evidence>
<keyword evidence="10" id="KW-1185">Reference proteome</keyword>
<dbReference type="Pfam" id="PF02601">
    <property type="entry name" value="Exonuc_VII_L"/>
    <property type="match status" value="1"/>
</dbReference>
<sequence length="566" mass="60596">MPLVPPPRPAAQPAADIPPTRVLNANQPEWSVGELAGALKRTLEDAFGHVRLRGEISGYRGQHGSGHAYFSLKDGQARIDAVVWKGVFGRLRQRPQEGLEVVATGRITTFPGKSSYQIVIENLEPAGLGAWMALLEERKKLLAAEGLFAPEHKRPIPYLPRVVGVVTSPTGAVIRDILHRLEDRFPRPVLVWPVRVQGDGAAEEVAAAIRGFNALPAGGAIPRPDVLIVARGGGSIEDLWAFNEECVVRAAFESAIPLISAVGHETDTTLIDYVSDRRAPTPTGAAEMAVPVRADLIATVADLSARGRGAVGRRIDRDRSDLRALGRALPSADALLAAKRQRLDLADARLAPALAAGASRHRARLQLLLDRMARRSPDVVLANARARLARIDHRPLNALRNDVQRKGEALIQLGRRLVVAREAGLERARALQARHTDRLHALSERLAQAGARSIERRRDRLDGLAGLLGSLSYRAVLDRGYVLVRDAAGLPMRRAADAAAATRLSLQFADGTVTAVPDGTADPSGTSDPSPSAKPARRGGAASPATSGRRTGTRPAPTRQGSLFDA</sequence>
<reference evidence="9 10" key="1">
    <citation type="submission" date="2020-08" db="EMBL/GenBank/DDBJ databases">
        <title>Genomic Encyclopedia of Type Strains, Phase IV (KMG-IV): sequencing the most valuable type-strain genomes for metagenomic binning, comparative biology and taxonomic classification.</title>
        <authorList>
            <person name="Goeker M."/>
        </authorList>
    </citation>
    <scope>NUCLEOTIDE SEQUENCE [LARGE SCALE GENOMIC DNA]</scope>
    <source>
        <strain evidence="9 10">DSM 5686</strain>
    </source>
</reference>
<feature type="region of interest" description="Disordered" evidence="6">
    <location>
        <begin position="515"/>
        <end position="566"/>
    </location>
</feature>
<comment type="caution">
    <text evidence="9">The sequence shown here is derived from an EMBL/GenBank/DDBJ whole genome shotgun (WGS) entry which is preliminary data.</text>
</comment>
<name>A0ABR6D9U0_9HYPH</name>
<evidence type="ECO:0000256" key="3">
    <source>
        <dbReference type="ARBA" id="ARBA00022801"/>
    </source>
</evidence>
<dbReference type="GO" id="GO:0008855">
    <property type="term" value="F:exodeoxyribonuclease VII activity"/>
    <property type="evidence" value="ECO:0007669"/>
    <property type="project" value="UniProtKB-EC"/>
</dbReference>
<evidence type="ECO:0000313" key="9">
    <source>
        <dbReference type="EMBL" id="MBA9062841.1"/>
    </source>
</evidence>
<comment type="subunit">
    <text evidence="5">Heterooligomer composed of large and small subunits.</text>
</comment>
<evidence type="ECO:0000256" key="6">
    <source>
        <dbReference type="SAM" id="MobiDB-lite"/>
    </source>
</evidence>
<keyword evidence="4 5" id="KW-0269">Exonuclease</keyword>
<evidence type="ECO:0000256" key="2">
    <source>
        <dbReference type="ARBA" id="ARBA00022722"/>
    </source>
</evidence>
<dbReference type="RefSeq" id="WP_182591944.1">
    <property type="nucleotide sequence ID" value="NZ_JACJIM010000003.1"/>
</dbReference>
<evidence type="ECO:0000259" key="8">
    <source>
        <dbReference type="Pfam" id="PF13742"/>
    </source>
</evidence>
<dbReference type="InterPro" id="IPR003753">
    <property type="entry name" value="Exonuc_VII_L"/>
</dbReference>
<feature type="domain" description="OB-fold nucleic acid binding" evidence="8">
    <location>
        <begin position="30"/>
        <end position="123"/>
    </location>
</feature>
<keyword evidence="2 5" id="KW-0540">Nuclease</keyword>
<organism evidence="9 10">
    <name type="scientific">Methylobacterium fujisawaense</name>
    <dbReference type="NCBI Taxonomy" id="107400"/>
    <lineage>
        <taxon>Bacteria</taxon>
        <taxon>Pseudomonadati</taxon>
        <taxon>Pseudomonadota</taxon>
        <taxon>Alphaproteobacteria</taxon>
        <taxon>Hyphomicrobiales</taxon>
        <taxon>Methylobacteriaceae</taxon>
        <taxon>Methylobacterium</taxon>
    </lineage>
</organism>
<dbReference type="Proteomes" id="UP000565455">
    <property type="component" value="Unassembled WGS sequence"/>
</dbReference>
<protein>
    <recommendedName>
        <fullName evidence="5">Exodeoxyribonuclease 7 large subunit</fullName>
        <ecNumber evidence="5">3.1.11.6</ecNumber>
    </recommendedName>
    <alternativeName>
        <fullName evidence="5">Exodeoxyribonuclease VII large subunit</fullName>
        <shortName evidence="5">Exonuclease VII large subunit</shortName>
    </alternativeName>
</protein>
<comment type="function">
    <text evidence="5">Bidirectionally degrades single-stranded DNA into large acid-insoluble oligonucleotides, which are then degraded further into small acid-soluble oligonucleotides.</text>
</comment>
<dbReference type="PANTHER" id="PTHR30008:SF0">
    <property type="entry name" value="EXODEOXYRIBONUCLEASE 7 LARGE SUBUNIT"/>
    <property type="match status" value="1"/>
</dbReference>
<dbReference type="PANTHER" id="PTHR30008">
    <property type="entry name" value="EXODEOXYRIBONUCLEASE 7 LARGE SUBUNIT"/>
    <property type="match status" value="1"/>
</dbReference>
<comment type="subcellular location">
    <subcellularLocation>
        <location evidence="5">Cytoplasm</location>
    </subcellularLocation>
</comment>
<evidence type="ECO:0000256" key="4">
    <source>
        <dbReference type="ARBA" id="ARBA00022839"/>
    </source>
</evidence>
<dbReference type="CDD" id="cd04489">
    <property type="entry name" value="ExoVII_LU_OBF"/>
    <property type="match status" value="1"/>
</dbReference>
<dbReference type="InterPro" id="IPR025824">
    <property type="entry name" value="OB-fold_nuc-bd_dom"/>
</dbReference>
<evidence type="ECO:0000313" key="10">
    <source>
        <dbReference type="Proteomes" id="UP000565455"/>
    </source>
</evidence>
<gene>
    <name evidence="5" type="primary">xseA</name>
    <name evidence="9" type="ORF">GGQ91_002229</name>
</gene>
<dbReference type="GeneID" id="96603936"/>
<keyword evidence="3 5" id="KW-0378">Hydrolase</keyword>
<dbReference type="Pfam" id="PF13742">
    <property type="entry name" value="tRNA_anti_2"/>
    <property type="match status" value="1"/>
</dbReference>
<proteinExistence type="inferred from homology"/>